<feature type="domain" description="Peptidase S54 rhomboid" evidence="9">
    <location>
        <begin position="126"/>
        <end position="256"/>
    </location>
</feature>
<feature type="transmembrane region" description="Helical" evidence="8">
    <location>
        <begin position="81"/>
        <end position="108"/>
    </location>
</feature>
<feature type="transmembrane region" description="Helical" evidence="8">
    <location>
        <begin position="128"/>
        <end position="155"/>
    </location>
</feature>
<feature type="transmembrane region" description="Helical" evidence="8">
    <location>
        <begin position="220"/>
        <end position="237"/>
    </location>
</feature>
<accession>A0A1I4X845</accession>
<evidence type="ECO:0000256" key="7">
    <source>
        <dbReference type="SAM" id="MobiDB-lite"/>
    </source>
</evidence>
<comment type="subcellular location">
    <subcellularLocation>
        <location evidence="1">Membrane</location>
        <topology evidence="1">Multi-pass membrane protein</topology>
    </subcellularLocation>
</comment>
<dbReference type="Pfam" id="PF01694">
    <property type="entry name" value="Rhomboid"/>
    <property type="match status" value="1"/>
</dbReference>
<reference evidence="10 13" key="2">
    <citation type="submission" date="2018-10" db="EMBL/GenBank/DDBJ databases">
        <title>Sequencing the genomes of 1000 actinobacteria strains.</title>
        <authorList>
            <person name="Klenk H.-P."/>
        </authorList>
    </citation>
    <scope>NUCLEOTIDE SEQUENCE [LARGE SCALE GENOMIC DNA]</scope>
    <source>
        <strain evidence="10 13">DSM 45119</strain>
    </source>
</reference>
<gene>
    <name evidence="10" type="ORF">ATL45_2687</name>
    <name evidence="11" type="ORF">SAMN05421805_103303</name>
</gene>
<dbReference type="Proteomes" id="UP000199398">
    <property type="component" value="Unassembled WGS sequence"/>
</dbReference>
<dbReference type="SUPFAM" id="SSF144091">
    <property type="entry name" value="Rhomboid-like"/>
    <property type="match status" value="1"/>
</dbReference>
<dbReference type="EMBL" id="RBXX01000002">
    <property type="protein sequence ID" value="RKT84374.1"/>
    <property type="molecule type" value="Genomic_DNA"/>
</dbReference>
<dbReference type="EMBL" id="FOUP01000003">
    <property type="protein sequence ID" value="SFN22067.1"/>
    <property type="molecule type" value="Genomic_DNA"/>
</dbReference>
<protein>
    <submittedName>
        <fullName evidence="10">Membrane associated rhomboid family serine protease</fullName>
    </submittedName>
    <submittedName>
        <fullName evidence="11">Membrane associated serine protease, rhomboid family</fullName>
    </submittedName>
</protein>
<evidence type="ECO:0000256" key="1">
    <source>
        <dbReference type="ARBA" id="ARBA00004141"/>
    </source>
</evidence>
<keyword evidence="5 8" id="KW-1133">Transmembrane helix</keyword>
<feature type="transmembrane region" description="Helical" evidence="8">
    <location>
        <begin position="243"/>
        <end position="259"/>
    </location>
</feature>
<keyword evidence="13" id="KW-1185">Reference proteome</keyword>
<feature type="transmembrane region" description="Helical" evidence="8">
    <location>
        <begin position="192"/>
        <end position="213"/>
    </location>
</feature>
<dbReference type="InterPro" id="IPR050925">
    <property type="entry name" value="Rhomboid_protease_S54"/>
</dbReference>
<sequence>MTVPPGSQPGADGAPPQLPTCVRHPDRPTGLRCTRCERPACPECLRDASVGQHCVDCVAQGQRGMRQPVTVAGARLSAKPILVPVLIAVNVVIFALTAVQAGSIGANFTAPLFDEFALWPILVAGGQWWRLLTAGFLHIGLLHLAMNMIALWVIGRDLELLLGRLRFIAVYLLSLLGGSAAVFLFGDEVTPVAGASGAVYGLMGGIAIAALRLKVSLRPVLVVIALNIVASVVIPGISLLGHIGGLVLGVLATGALVYAPRNRQVLIQAGALGALLLVLLAVVITRDVQFGNVVCFGSGAQTRCGVLGS</sequence>
<evidence type="ECO:0000256" key="5">
    <source>
        <dbReference type="ARBA" id="ARBA00022989"/>
    </source>
</evidence>
<evidence type="ECO:0000256" key="8">
    <source>
        <dbReference type="SAM" id="Phobius"/>
    </source>
</evidence>
<feature type="transmembrane region" description="Helical" evidence="8">
    <location>
        <begin position="167"/>
        <end position="186"/>
    </location>
</feature>
<dbReference type="GO" id="GO:0016020">
    <property type="term" value="C:membrane"/>
    <property type="evidence" value="ECO:0007669"/>
    <property type="project" value="UniProtKB-SubCell"/>
</dbReference>
<keyword evidence="11" id="KW-0645">Protease</keyword>
<keyword evidence="4" id="KW-0378">Hydrolase</keyword>
<evidence type="ECO:0000313" key="13">
    <source>
        <dbReference type="Proteomes" id="UP000270697"/>
    </source>
</evidence>
<evidence type="ECO:0000256" key="2">
    <source>
        <dbReference type="ARBA" id="ARBA00009045"/>
    </source>
</evidence>
<keyword evidence="6 8" id="KW-0472">Membrane</keyword>
<dbReference type="AlphaFoldDB" id="A0A1I4X845"/>
<keyword evidence="3 8" id="KW-0812">Transmembrane</keyword>
<evidence type="ECO:0000256" key="4">
    <source>
        <dbReference type="ARBA" id="ARBA00022801"/>
    </source>
</evidence>
<evidence type="ECO:0000313" key="12">
    <source>
        <dbReference type="Proteomes" id="UP000199398"/>
    </source>
</evidence>
<dbReference type="PANTHER" id="PTHR43731">
    <property type="entry name" value="RHOMBOID PROTEASE"/>
    <property type="match status" value="1"/>
</dbReference>
<evidence type="ECO:0000313" key="10">
    <source>
        <dbReference type="EMBL" id="RKT84374.1"/>
    </source>
</evidence>
<feature type="region of interest" description="Disordered" evidence="7">
    <location>
        <begin position="1"/>
        <end position="21"/>
    </location>
</feature>
<organism evidence="11 12">
    <name type="scientific">Saccharopolyspora antimicrobica</name>
    <dbReference type="NCBI Taxonomy" id="455193"/>
    <lineage>
        <taxon>Bacteria</taxon>
        <taxon>Bacillati</taxon>
        <taxon>Actinomycetota</taxon>
        <taxon>Actinomycetes</taxon>
        <taxon>Pseudonocardiales</taxon>
        <taxon>Pseudonocardiaceae</taxon>
        <taxon>Saccharopolyspora</taxon>
    </lineage>
</organism>
<dbReference type="GO" id="GO:0004252">
    <property type="term" value="F:serine-type endopeptidase activity"/>
    <property type="evidence" value="ECO:0007669"/>
    <property type="project" value="InterPro"/>
</dbReference>
<reference evidence="11 12" key="1">
    <citation type="submission" date="2016-10" db="EMBL/GenBank/DDBJ databases">
        <authorList>
            <person name="de Groot N.N."/>
        </authorList>
    </citation>
    <scope>NUCLEOTIDE SEQUENCE [LARGE SCALE GENOMIC DNA]</scope>
    <source>
        <strain evidence="11 12">CPCC 201259</strain>
    </source>
</reference>
<dbReference type="SUPFAM" id="SSF57845">
    <property type="entry name" value="B-box zinc-binding domain"/>
    <property type="match status" value="1"/>
</dbReference>
<dbReference type="InterPro" id="IPR022764">
    <property type="entry name" value="Peptidase_S54_rhomboid_dom"/>
</dbReference>
<name>A0A1I4X845_9PSEU</name>
<dbReference type="InterPro" id="IPR035952">
    <property type="entry name" value="Rhomboid-like_sf"/>
</dbReference>
<evidence type="ECO:0000256" key="6">
    <source>
        <dbReference type="ARBA" id="ARBA00023136"/>
    </source>
</evidence>
<evidence type="ECO:0000313" key="11">
    <source>
        <dbReference type="EMBL" id="SFN22067.1"/>
    </source>
</evidence>
<dbReference type="PANTHER" id="PTHR43731:SF14">
    <property type="entry name" value="PRESENILIN-ASSOCIATED RHOMBOID-LIKE PROTEIN, MITOCHONDRIAL"/>
    <property type="match status" value="1"/>
</dbReference>
<proteinExistence type="inferred from homology"/>
<dbReference type="RefSeq" id="WP_170210229.1">
    <property type="nucleotide sequence ID" value="NZ_FOUP01000003.1"/>
</dbReference>
<dbReference type="STRING" id="455193.SAMN05421805_103303"/>
<feature type="transmembrane region" description="Helical" evidence="8">
    <location>
        <begin position="266"/>
        <end position="284"/>
    </location>
</feature>
<evidence type="ECO:0000256" key="3">
    <source>
        <dbReference type="ARBA" id="ARBA00022692"/>
    </source>
</evidence>
<dbReference type="GO" id="GO:0006508">
    <property type="term" value="P:proteolysis"/>
    <property type="evidence" value="ECO:0007669"/>
    <property type="project" value="UniProtKB-KW"/>
</dbReference>
<dbReference type="Proteomes" id="UP000270697">
    <property type="component" value="Unassembled WGS sequence"/>
</dbReference>
<comment type="similarity">
    <text evidence="2">Belongs to the peptidase S54 family.</text>
</comment>
<dbReference type="Gene3D" id="1.20.1540.10">
    <property type="entry name" value="Rhomboid-like"/>
    <property type="match status" value="1"/>
</dbReference>
<evidence type="ECO:0000259" key="9">
    <source>
        <dbReference type="Pfam" id="PF01694"/>
    </source>
</evidence>